<gene>
    <name evidence="2" type="ORF">MCC10008_1226</name>
    <name evidence="3" type="ORF">MCC10070_1278</name>
</gene>
<dbReference type="EMBL" id="SHPR01000031">
    <property type="protein sequence ID" value="TCD83592.1"/>
    <property type="molecule type" value="Genomic_DNA"/>
</dbReference>
<evidence type="ECO:0000256" key="1">
    <source>
        <dbReference type="SAM" id="MobiDB-lite"/>
    </source>
</evidence>
<reference evidence="4 5" key="1">
    <citation type="journal article" date="2018" name="Sci. Rep.">
        <title>Genomic diversity and distribution of Bifidobacterium longum subsp. longum across the human lifespan.</title>
        <authorList>
            <person name="Odamaki T."/>
            <person name="Bottacini F."/>
            <person name="Kato K."/>
            <person name="Mitsuyama E."/>
            <person name="Yoshida K."/>
            <person name="Horigome A."/>
            <person name="Xiao J.Z."/>
            <person name="van Sinderen D."/>
        </authorList>
    </citation>
    <scope>NUCLEOTIDE SEQUENCE [LARGE SCALE GENOMIC DNA]</scope>
    <source>
        <strain evidence="2 5">MCC10008</strain>
        <strain evidence="3 4">MCC10070</strain>
    </source>
</reference>
<comment type="caution">
    <text evidence="3">The sequence shown here is derived from an EMBL/GenBank/DDBJ whole genome shotgun (WGS) entry which is preliminary data.</text>
</comment>
<accession>A0A4R0TRZ4</accession>
<dbReference type="AlphaFoldDB" id="A0A4R0TRZ4"/>
<reference evidence="3" key="2">
    <citation type="submission" date="2019-02" db="EMBL/GenBank/DDBJ databases">
        <authorList>
            <person name="Odamaki T."/>
        </authorList>
    </citation>
    <scope>NUCLEOTIDE SEQUENCE</scope>
    <source>
        <strain evidence="2">MCC10008</strain>
        <strain evidence="3">MCC10070</strain>
    </source>
</reference>
<evidence type="ECO:0000313" key="3">
    <source>
        <dbReference type="EMBL" id="TCE85407.1"/>
    </source>
</evidence>
<dbReference type="RefSeq" id="WP_131204755.1">
    <property type="nucleotide sequence ID" value="NZ_SHPR01000031.1"/>
</dbReference>
<dbReference type="Proteomes" id="UP000292241">
    <property type="component" value="Unassembled WGS sequence"/>
</dbReference>
<organism evidence="3 4">
    <name type="scientific">Bifidobacterium longum subsp. longum</name>
    <dbReference type="NCBI Taxonomy" id="1679"/>
    <lineage>
        <taxon>Bacteria</taxon>
        <taxon>Bacillati</taxon>
        <taxon>Actinomycetota</taxon>
        <taxon>Actinomycetes</taxon>
        <taxon>Bifidobacteriales</taxon>
        <taxon>Bifidobacteriaceae</taxon>
        <taxon>Bifidobacterium</taxon>
    </lineage>
</organism>
<evidence type="ECO:0000313" key="4">
    <source>
        <dbReference type="Proteomes" id="UP000291814"/>
    </source>
</evidence>
<proteinExistence type="predicted"/>
<evidence type="ECO:0000313" key="2">
    <source>
        <dbReference type="EMBL" id="TCD83592.1"/>
    </source>
</evidence>
<name>A0A4R0TRZ4_BIFLL</name>
<dbReference type="Proteomes" id="UP000291814">
    <property type="component" value="Unassembled WGS sequence"/>
</dbReference>
<sequence>MNNNTPHKPRKNRHAKRHAAEQTEPFVFDELETRSQEFRNDRRLRGAQQANADWVAEPLDEWLSCLDAGNTDLGRETMAAFAVGMRETLSIRDALILSLVIDESRCPKSWLMEFAARPHLARTRTRMGELLTCAFEDEGMMPDKERCHTGIGMLLDIAEASPVPYCIQPLAVIAYTLWWLGDPRAMVFALRCLLLDEDCSLAAMIFSAADRGVAPAWCLAE</sequence>
<dbReference type="EMBL" id="SHRR01000019">
    <property type="protein sequence ID" value="TCE85407.1"/>
    <property type="molecule type" value="Genomic_DNA"/>
</dbReference>
<protein>
    <recommendedName>
        <fullName evidence="6">DUF4192 family protein</fullName>
    </recommendedName>
</protein>
<feature type="compositionally biased region" description="Basic residues" evidence="1">
    <location>
        <begin position="7"/>
        <end position="17"/>
    </location>
</feature>
<feature type="region of interest" description="Disordered" evidence="1">
    <location>
        <begin position="1"/>
        <end position="26"/>
    </location>
</feature>
<evidence type="ECO:0008006" key="6">
    <source>
        <dbReference type="Google" id="ProtNLM"/>
    </source>
</evidence>
<evidence type="ECO:0000313" key="5">
    <source>
        <dbReference type="Proteomes" id="UP000292241"/>
    </source>
</evidence>